<dbReference type="InterPro" id="IPR006680">
    <property type="entry name" value="Amidohydro-rel"/>
</dbReference>
<organism evidence="14 15">
    <name type="scientific">Tumebacillus avium</name>
    <dbReference type="NCBI Taxonomy" id="1903704"/>
    <lineage>
        <taxon>Bacteria</taxon>
        <taxon>Bacillati</taxon>
        <taxon>Bacillota</taxon>
        <taxon>Bacilli</taxon>
        <taxon>Bacillales</taxon>
        <taxon>Alicyclobacillaceae</taxon>
        <taxon>Tumebacillus</taxon>
    </lineage>
</organism>
<evidence type="ECO:0000313" key="15">
    <source>
        <dbReference type="Proteomes" id="UP000195437"/>
    </source>
</evidence>
<evidence type="ECO:0000256" key="4">
    <source>
        <dbReference type="ARBA" id="ARBA00022723"/>
    </source>
</evidence>
<comment type="similarity">
    <text evidence="1 9">Belongs to the metallo-dependent hydrolases superfamily. NagA family.</text>
</comment>
<name>A0A1Y0ITR6_9BACL</name>
<dbReference type="KEGG" id="tum:CBW65_19190"/>
<dbReference type="Proteomes" id="UP000195437">
    <property type="component" value="Chromosome"/>
</dbReference>
<evidence type="ECO:0000256" key="1">
    <source>
        <dbReference type="ARBA" id="ARBA00010716"/>
    </source>
</evidence>
<evidence type="ECO:0000256" key="7">
    <source>
        <dbReference type="ARBA" id="ARBA00047647"/>
    </source>
</evidence>
<evidence type="ECO:0000256" key="8">
    <source>
        <dbReference type="ARBA" id="ARBA00060590"/>
    </source>
</evidence>
<keyword evidence="4 12" id="KW-0479">Metal-binding</keyword>
<dbReference type="InterPro" id="IPR003764">
    <property type="entry name" value="GlcNAc_6-P_deAcase"/>
</dbReference>
<dbReference type="SUPFAM" id="SSF51556">
    <property type="entry name" value="Metallo-dependent hydrolases"/>
    <property type="match status" value="1"/>
</dbReference>
<dbReference type="EC" id="3.5.1.25" evidence="2"/>
<keyword evidence="6 9" id="KW-0119">Carbohydrate metabolism</keyword>
<protein>
    <recommendedName>
        <fullName evidence="3">N-acetylglucosamine-6-phosphate deacetylase</fullName>
        <ecNumber evidence="2">3.5.1.25</ecNumber>
    </recommendedName>
</protein>
<dbReference type="AlphaFoldDB" id="A0A1Y0ITR6"/>
<sequence length="384" mass="40797">MSKLVLQGKLVCEGAVLDDGILVCEEGKITYAGPSRGETPDLTHTSGYIVPGYVDIHVHGSNGYDVMDGTTDAVQGIARSLATYGVTSFLATTLTASIERLHEVLESCKKTARSDSQGAGLIGVHLEGPWINTKHKGAQNGSHVIGPTLEDAAALLQTGDGLVKLVTLAPEHPNAAAVTEYLTSQGVKVSVGHSDATYDQVKDAIPHGLGHVTHCYNAMRPLHHREPGVVGAAMYHDELTAELIADGIHVHPVAMSILYRLKQSDGLVLVSDGMRAVGMEDGSYDLGGLNVRMQNGEARLEDGTLAGSTLTLEQAVQNMVTLCRVPLPDAVKMASETPARVIGAGERKGRLQSGYDADFLLLDPNLHVTATYRGGQLLYQRHSE</sequence>
<feature type="domain" description="Amidohydrolase-related" evidence="13">
    <location>
        <begin position="48"/>
        <end position="375"/>
    </location>
</feature>
<dbReference type="PANTHER" id="PTHR11113:SF14">
    <property type="entry name" value="N-ACETYLGLUCOSAMINE-6-PHOSPHATE DEACETYLASE"/>
    <property type="match status" value="1"/>
</dbReference>
<evidence type="ECO:0000256" key="5">
    <source>
        <dbReference type="ARBA" id="ARBA00022801"/>
    </source>
</evidence>
<feature type="binding site" evidence="12">
    <location>
        <position position="214"/>
    </location>
    <ligand>
        <name>Zn(2+)</name>
        <dbReference type="ChEBI" id="CHEBI:29105"/>
    </ligand>
</feature>
<accession>A0A1Y0ITR6</accession>
<dbReference type="NCBIfam" id="TIGR00221">
    <property type="entry name" value="nagA"/>
    <property type="match status" value="1"/>
</dbReference>
<dbReference type="FunFam" id="3.20.20.140:FF:000004">
    <property type="entry name" value="N-acetylglucosamine-6-phosphate deacetylase"/>
    <property type="match status" value="1"/>
</dbReference>
<comment type="pathway">
    <text evidence="8">Amino-sugar metabolism; N-acetylneuraminate degradation; D-fructose 6-phosphate from N-acetylneuraminate: step 4/5.</text>
</comment>
<dbReference type="CDD" id="cd00854">
    <property type="entry name" value="NagA"/>
    <property type="match status" value="1"/>
</dbReference>
<evidence type="ECO:0000259" key="13">
    <source>
        <dbReference type="Pfam" id="PF01979"/>
    </source>
</evidence>
<dbReference type="Gene3D" id="2.30.40.10">
    <property type="entry name" value="Urease, subunit C, domain 1"/>
    <property type="match status" value="1"/>
</dbReference>
<comment type="cofactor">
    <cofactor evidence="12">
        <name>a divalent metal cation</name>
        <dbReference type="ChEBI" id="CHEBI:60240"/>
    </cofactor>
    <text evidence="12">Binds 1 divalent metal cation per subunit.</text>
</comment>
<evidence type="ECO:0000313" key="14">
    <source>
        <dbReference type="EMBL" id="ARU62865.1"/>
    </source>
</evidence>
<keyword evidence="5 9" id="KW-0378">Hydrolase</keyword>
<feature type="binding site" evidence="11">
    <location>
        <position position="225"/>
    </location>
    <ligand>
        <name>substrate</name>
    </ligand>
</feature>
<evidence type="ECO:0000256" key="2">
    <source>
        <dbReference type="ARBA" id="ARBA00011899"/>
    </source>
</evidence>
<reference evidence="15" key="1">
    <citation type="submission" date="2017-05" db="EMBL/GenBank/DDBJ databases">
        <authorList>
            <person name="Sung H."/>
        </authorList>
    </citation>
    <scope>NUCLEOTIDE SEQUENCE [LARGE SCALE GENOMIC DNA]</scope>
    <source>
        <strain evidence="15">AR23208</strain>
    </source>
</reference>
<feature type="binding site" evidence="11">
    <location>
        <begin position="305"/>
        <end position="307"/>
    </location>
    <ligand>
        <name>substrate</name>
    </ligand>
</feature>
<evidence type="ECO:0000256" key="12">
    <source>
        <dbReference type="PIRSR" id="PIRSR038994-3"/>
    </source>
</evidence>
<feature type="active site" description="Proton donor/acceptor" evidence="10">
    <location>
        <position position="272"/>
    </location>
</feature>
<dbReference type="PANTHER" id="PTHR11113">
    <property type="entry name" value="N-ACETYLGLUCOSAMINE-6-PHOSPHATE DEACETYLASE"/>
    <property type="match status" value="1"/>
</dbReference>
<dbReference type="SUPFAM" id="SSF51338">
    <property type="entry name" value="Composite domain of metallo-dependent hydrolases"/>
    <property type="match status" value="1"/>
</dbReference>
<dbReference type="PIRSF" id="PIRSF038994">
    <property type="entry name" value="NagA"/>
    <property type="match status" value="1"/>
</dbReference>
<feature type="binding site" evidence="11">
    <location>
        <position position="249"/>
    </location>
    <ligand>
        <name>substrate</name>
    </ligand>
</feature>
<evidence type="ECO:0000256" key="11">
    <source>
        <dbReference type="PIRSR" id="PIRSR038994-2"/>
    </source>
</evidence>
<feature type="binding site" evidence="12">
    <location>
        <position position="127"/>
    </location>
    <ligand>
        <name>Zn(2+)</name>
        <dbReference type="ChEBI" id="CHEBI:29105"/>
    </ligand>
</feature>
<feature type="binding site" evidence="11">
    <location>
        <position position="138"/>
    </location>
    <ligand>
        <name>substrate</name>
    </ligand>
</feature>
<evidence type="ECO:0000256" key="3">
    <source>
        <dbReference type="ARBA" id="ARBA00018029"/>
    </source>
</evidence>
<evidence type="ECO:0000256" key="9">
    <source>
        <dbReference type="PIRNR" id="PIRNR038994"/>
    </source>
</evidence>
<gene>
    <name evidence="14" type="ORF">CBW65_19190</name>
</gene>
<dbReference type="GO" id="GO:0046872">
    <property type="term" value="F:metal ion binding"/>
    <property type="evidence" value="ECO:0007669"/>
    <property type="project" value="UniProtKB-KW"/>
</dbReference>
<feature type="binding site" evidence="11">
    <location>
        <begin position="217"/>
        <end position="218"/>
    </location>
    <ligand>
        <name>substrate</name>
    </ligand>
</feature>
<dbReference type="Gene3D" id="3.20.20.140">
    <property type="entry name" value="Metal-dependent hydrolases"/>
    <property type="match status" value="1"/>
</dbReference>
<evidence type="ECO:0000256" key="6">
    <source>
        <dbReference type="ARBA" id="ARBA00023277"/>
    </source>
</evidence>
<dbReference type="Pfam" id="PF01979">
    <property type="entry name" value="Amidohydro_1"/>
    <property type="match status" value="1"/>
</dbReference>
<dbReference type="InterPro" id="IPR032466">
    <property type="entry name" value="Metal_Hydrolase"/>
</dbReference>
<proteinExistence type="inferred from homology"/>
<dbReference type="EMBL" id="CP021434">
    <property type="protein sequence ID" value="ARU62865.1"/>
    <property type="molecule type" value="Genomic_DNA"/>
</dbReference>
<dbReference type="OrthoDB" id="9776488at2"/>
<dbReference type="GO" id="GO:0006046">
    <property type="term" value="P:N-acetylglucosamine catabolic process"/>
    <property type="evidence" value="ECO:0007669"/>
    <property type="project" value="TreeGrafter"/>
</dbReference>
<feature type="binding site" evidence="12">
    <location>
        <position position="193"/>
    </location>
    <ligand>
        <name>Zn(2+)</name>
        <dbReference type="ChEBI" id="CHEBI:29105"/>
    </ligand>
</feature>
<evidence type="ECO:0000256" key="10">
    <source>
        <dbReference type="PIRSR" id="PIRSR038994-1"/>
    </source>
</evidence>
<keyword evidence="15" id="KW-1185">Reference proteome</keyword>
<dbReference type="InterPro" id="IPR011059">
    <property type="entry name" value="Metal-dep_hydrolase_composite"/>
</dbReference>
<dbReference type="RefSeq" id="WP_087458215.1">
    <property type="nucleotide sequence ID" value="NZ_CP021434.1"/>
</dbReference>
<dbReference type="GO" id="GO:0008448">
    <property type="term" value="F:N-acetylglucosamine-6-phosphate deacetylase activity"/>
    <property type="evidence" value="ECO:0007669"/>
    <property type="project" value="UniProtKB-EC"/>
</dbReference>
<comment type="catalytic activity">
    <reaction evidence="7">
        <text>N-acetyl-D-glucosamine 6-phosphate + H2O = D-glucosamine 6-phosphate + acetate</text>
        <dbReference type="Rhea" id="RHEA:22936"/>
        <dbReference type="ChEBI" id="CHEBI:15377"/>
        <dbReference type="ChEBI" id="CHEBI:30089"/>
        <dbReference type="ChEBI" id="CHEBI:57513"/>
        <dbReference type="ChEBI" id="CHEBI:58725"/>
        <dbReference type="EC" id="3.5.1.25"/>
    </reaction>
</comment>